<gene>
    <name evidence="9" type="ORF">GCM10010991_06370</name>
</gene>
<feature type="transmembrane region" description="Helical" evidence="7">
    <location>
        <begin position="179"/>
        <end position="198"/>
    </location>
</feature>
<sequence length="345" mass="37275">MQAAMSKGQGSGRSLAVDLLKIGMAVMVVGIHANPFQPLGRIANLLTGEGLYRIAVPAFFVISGYFFYSAAQSGRVLPYVRRTATLFVLWMLIYIPISWRHYTGFWNMTVPGFWRELILGYWHLWYLSGLTLAAALLGLMRSWSTAALLAVAAAAYALGVGISWSVAWGLVDPWVSPHLHRNGLTLGLPFLILGYVMRRHDLPAKITWQSALWPAFVGVALVLAESLALAFAAPQGVGHDNLVALALAAPAVVLVALTIPGLSNGPTLGLWSSGIYFTHIIPCALLFRFREGCERAFDAGTADAACRAVFSVTTLPTPLIFVLTLAGALALTWAILRSGLSRRLL</sequence>
<keyword evidence="3" id="KW-1003">Cell membrane</keyword>
<comment type="similarity">
    <text evidence="2">Belongs to the acyltransferase 3 family.</text>
</comment>
<organism evidence="9 10">
    <name type="scientific">Gemmobacter aquaticus</name>
    <dbReference type="NCBI Taxonomy" id="490185"/>
    <lineage>
        <taxon>Bacteria</taxon>
        <taxon>Pseudomonadati</taxon>
        <taxon>Pseudomonadota</taxon>
        <taxon>Alphaproteobacteria</taxon>
        <taxon>Rhodobacterales</taxon>
        <taxon>Paracoccaceae</taxon>
        <taxon>Gemmobacter</taxon>
    </lineage>
</organism>
<keyword evidence="5 7" id="KW-1133">Transmembrane helix</keyword>
<feature type="transmembrane region" description="Helical" evidence="7">
    <location>
        <begin position="122"/>
        <end position="139"/>
    </location>
</feature>
<evidence type="ECO:0000256" key="5">
    <source>
        <dbReference type="ARBA" id="ARBA00022989"/>
    </source>
</evidence>
<reference evidence="9 10" key="1">
    <citation type="journal article" date="2014" name="Int. J. Syst. Evol. Microbiol.">
        <title>Complete genome sequence of Corynebacterium casei LMG S-19264T (=DSM 44701T), isolated from a smear-ripened cheese.</title>
        <authorList>
            <consortium name="US DOE Joint Genome Institute (JGI-PGF)"/>
            <person name="Walter F."/>
            <person name="Albersmeier A."/>
            <person name="Kalinowski J."/>
            <person name="Ruckert C."/>
        </authorList>
    </citation>
    <scope>NUCLEOTIDE SEQUENCE [LARGE SCALE GENOMIC DNA]</scope>
    <source>
        <strain evidence="9 10">CGMCC 1.7029</strain>
    </source>
</reference>
<feature type="transmembrane region" description="Helical" evidence="7">
    <location>
        <begin position="83"/>
        <end position="102"/>
    </location>
</feature>
<keyword evidence="4 7" id="KW-0812">Transmembrane</keyword>
<dbReference type="InterPro" id="IPR002656">
    <property type="entry name" value="Acyl_transf_3_dom"/>
</dbReference>
<evidence type="ECO:0000256" key="6">
    <source>
        <dbReference type="ARBA" id="ARBA00023136"/>
    </source>
</evidence>
<comment type="caution">
    <text evidence="9">The sequence shown here is derived from an EMBL/GenBank/DDBJ whole genome shotgun (WGS) entry which is preliminary data.</text>
</comment>
<dbReference type="Proteomes" id="UP000598196">
    <property type="component" value="Unassembled WGS sequence"/>
</dbReference>
<evidence type="ECO:0000256" key="7">
    <source>
        <dbReference type="SAM" id="Phobius"/>
    </source>
</evidence>
<name>A0A917YJP7_9RHOB</name>
<evidence type="ECO:0000256" key="2">
    <source>
        <dbReference type="ARBA" id="ARBA00007400"/>
    </source>
</evidence>
<dbReference type="EMBL" id="BMLP01000001">
    <property type="protein sequence ID" value="GGO26046.1"/>
    <property type="molecule type" value="Genomic_DNA"/>
</dbReference>
<dbReference type="PANTHER" id="PTHR40074">
    <property type="entry name" value="O-ACETYLTRANSFERASE WECH"/>
    <property type="match status" value="1"/>
</dbReference>
<evidence type="ECO:0000256" key="4">
    <source>
        <dbReference type="ARBA" id="ARBA00022692"/>
    </source>
</evidence>
<keyword evidence="10" id="KW-1185">Reference proteome</keyword>
<feature type="transmembrane region" description="Helical" evidence="7">
    <location>
        <begin position="269"/>
        <end position="289"/>
    </location>
</feature>
<evidence type="ECO:0000256" key="1">
    <source>
        <dbReference type="ARBA" id="ARBA00004651"/>
    </source>
</evidence>
<feature type="transmembrane region" description="Helical" evidence="7">
    <location>
        <begin position="210"/>
        <end position="231"/>
    </location>
</feature>
<protein>
    <recommendedName>
        <fullName evidence="8">Acyltransferase 3 domain-containing protein</fullName>
    </recommendedName>
</protein>
<evidence type="ECO:0000313" key="10">
    <source>
        <dbReference type="Proteomes" id="UP000598196"/>
    </source>
</evidence>
<evidence type="ECO:0000256" key="3">
    <source>
        <dbReference type="ARBA" id="ARBA00022475"/>
    </source>
</evidence>
<dbReference type="GO" id="GO:0009246">
    <property type="term" value="P:enterobacterial common antigen biosynthetic process"/>
    <property type="evidence" value="ECO:0007669"/>
    <property type="project" value="TreeGrafter"/>
</dbReference>
<feature type="transmembrane region" description="Helical" evidence="7">
    <location>
        <begin position="243"/>
        <end position="262"/>
    </location>
</feature>
<dbReference type="GO" id="GO:0016413">
    <property type="term" value="F:O-acetyltransferase activity"/>
    <property type="evidence" value="ECO:0007669"/>
    <property type="project" value="TreeGrafter"/>
</dbReference>
<feature type="transmembrane region" description="Helical" evidence="7">
    <location>
        <begin position="319"/>
        <end position="336"/>
    </location>
</feature>
<feature type="domain" description="Acyltransferase 3" evidence="8">
    <location>
        <begin position="16"/>
        <end position="336"/>
    </location>
</feature>
<accession>A0A917YJP7</accession>
<comment type="subcellular location">
    <subcellularLocation>
        <location evidence="1">Cell membrane</location>
        <topology evidence="1">Multi-pass membrane protein</topology>
    </subcellularLocation>
</comment>
<dbReference type="GO" id="GO:0005886">
    <property type="term" value="C:plasma membrane"/>
    <property type="evidence" value="ECO:0007669"/>
    <property type="project" value="UniProtKB-SubCell"/>
</dbReference>
<evidence type="ECO:0000313" key="9">
    <source>
        <dbReference type="EMBL" id="GGO26046.1"/>
    </source>
</evidence>
<feature type="transmembrane region" description="Helical" evidence="7">
    <location>
        <begin position="51"/>
        <end position="71"/>
    </location>
</feature>
<feature type="transmembrane region" description="Helical" evidence="7">
    <location>
        <begin position="146"/>
        <end position="167"/>
    </location>
</feature>
<feature type="transmembrane region" description="Helical" evidence="7">
    <location>
        <begin position="12"/>
        <end position="31"/>
    </location>
</feature>
<proteinExistence type="inferred from homology"/>
<dbReference type="PANTHER" id="PTHR40074:SF2">
    <property type="entry name" value="O-ACETYLTRANSFERASE WECH"/>
    <property type="match status" value="1"/>
</dbReference>
<evidence type="ECO:0000259" key="8">
    <source>
        <dbReference type="Pfam" id="PF01757"/>
    </source>
</evidence>
<keyword evidence="6 7" id="KW-0472">Membrane</keyword>
<dbReference type="Pfam" id="PF01757">
    <property type="entry name" value="Acyl_transf_3"/>
    <property type="match status" value="1"/>
</dbReference>
<dbReference type="AlphaFoldDB" id="A0A917YJP7"/>